<gene>
    <name evidence="1" type="ORF">GXP67_26585</name>
</gene>
<evidence type="ECO:0000313" key="1">
    <source>
        <dbReference type="EMBL" id="QHT69959.1"/>
    </source>
</evidence>
<evidence type="ECO:0000313" key="2">
    <source>
        <dbReference type="Proteomes" id="UP000480178"/>
    </source>
</evidence>
<dbReference type="KEGG" id="rhoz:GXP67_26585"/>
<dbReference type="AlphaFoldDB" id="A0A6C0GPI2"/>
<reference evidence="1 2" key="1">
    <citation type="submission" date="2020-01" db="EMBL/GenBank/DDBJ databases">
        <authorList>
            <person name="Kim M.K."/>
        </authorList>
    </citation>
    <scope>NUCLEOTIDE SEQUENCE [LARGE SCALE GENOMIC DNA]</scope>
    <source>
        <strain evidence="1 2">172606-1</strain>
    </source>
</reference>
<sequence>MNRGCYLGKRVLLIGASKKVLNRLTLALNKSGFVTTSSQSYNQPEQIFSEFTATDFDVIALGRGVSNTHKEMIITAFSVQNPAIAVVKGLAPITELLVDQVKLACLPAIFSLEEAQVDSDSIRVTIPTACQLKVTLYYLNWLYLSYRKILQDTYTGAGIVNIPLSRHTGFISISQDGVITHVIQLTTKR</sequence>
<proteinExistence type="predicted"/>
<dbReference type="EMBL" id="CP048222">
    <property type="protein sequence ID" value="QHT69959.1"/>
    <property type="molecule type" value="Genomic_DNA"/>
</dbReference>
<name>A0A6C0GPI2_9BACT</name>
<dbReference type="RefSeq" id="WP_162445942.1">
    <property type="nucleotide sequence ID" value="NZ_CP048222.1"/>
</dbReference>
<accession>A0A6C0GPI2</accession>
<dbReference type="Proteomes" id="UP000480178">
    <property type="component" value="Chromosome"/>
</dbReference>
<organism evidence="1 2">
    <name type="scientific">Rhodocytophaga rosea</name>
    <dbReference type="NCBI Taxonomy" id="2704465"/>
    <lineage>
        <taxon>Bacteria</taxon>
        <taxon>Pseudomonadati</taxon>
        <taxon>Bacteroidota</taxon>
        <taxon>Cytophagia</taxon>
        <taxon>Cytophagales</taxon>
        <taxon>Rhodocytophagaceae</taxon>
        <taxon>Rhodocytophaga</taxon>
    </lineage>
</organism>
<protein>
    <submittedName>
        <fullName evidence="1">Uncharacterized protein</fullName>
    </submittedName>
</protein>
<keyword evidence="2" id="KW-1185">Reference proteome</keyword>